<feature type="region of interest" description="Disordered" evidence="1">
    <location>
        <begin position="18"/>
        <end position="39"/>
    </location>
</feature>
<dbReference type="Pfam" id="PF23650">
    <property type="entry name" value="DUF7148"/>
    <property type="match status" value="1"/>
</dbReference>
<dbReference type="InterPro" id="IPR055572">
    <property type="entry name" value="DUF7148"/>
</dbReference>
<organism evidence="3 4">
    <name type="scientific">Chlorella ohadii</name>
    <dbReference type="NCBI Taxonomy" id="2649997"/>
    <lineage>
        <taxon>Eukaryota</taxon>
        <taxon>Viridiplantae</taxon>
        <taxon>Chlorophyta</taxon>
        <taxon>core chlorophytes</taxon>
        <taxon>Trebouxiophyceae</taxon>
        <taxon>Chlorellales</taxon>
        <taxon>Chlorellaceae</taxon>
        <taxon>Chlorella clade</taxon>
        <taxon>Chlorella</taxon>
    </lineage>
</organism>
<sequence length="209" mass="21675">MANAVNNLLGLGLAPRVAPGAPRAHPAPAPSPRCSFKPTQRCSPRRAAVVVASAAPGSSAAALQPSAPHVQLATARLPADVDVATFNRHLYQWAATLTTNGRNLPFSLPLKADPRDDGFQISLLRVAEGGDVVSVADIVASVEASEAGAGNVLFVRFYEGNGAAAVGLGGGKDRPTEQRLQTLLDGLVDVPLIMQTMPEAIKKAVVYAR</sequence>
<dbReference type="PANTHER" id="PTHR36352:SF1">
    <property type="entry name" value="EXPRESSED PROTEIN"/>
    <property type="match status" value="1"/>
</dbReference>
<proteinExistence type="predicted"/>
<feature type="domain" description="DUF7148" evidence="2">
    <location>
        <begin position="68"/>
        <end position="161"/>
    </location>
</feature>
<dbReference type="EMBL" id="JADXDR010000091">
    <property type="protein sequence ID" value="KAI7839864.1"/>
    <property type="molecule type" value="Genomic_DNA"/>
</dbReference>
<reference evidence="3" key="1">
    <citation type="submission" date="2020-11" db="EMBL/GenBank/DDBJ databases">
        <title>Chlorella ohadii genome sequencing and assembly.</title>
        <authorList>
            <person name="Murik O."/>
            <person name="Treves H."/>
            <person name="Kedem I."/>
            <person name="Shotland Y."/>
            <person name="Kaplan A."/>
        </authorList>
    </citation>
    <scope>NUCLEOTIDE SEQUENCE</scope>
    <source>
        <strain evidence="3">1</strain>
    </source>
</reference>
<name>A0AAD5DSY3_9CHLO</name>
<evidence type="ECO:0000313" key="3">
    <source>
        <dbReference type="EMBL" id="KAI7839864.1"/>
    </source>
</evidence>
<dbReference type="AlphaFoldDB" id="A0AAD5DSY3"/>
<evidence type="ECO:0000259" key="2">
    <source>
        <dbReference type="Pfam" id="PF23650"/>
    </source>
</evidence>
<dbReference type="PANTHER" id="PTHR36352">
    <property type="entry name" value="EXPRESSED PROTEIN"/>
    <property type="match status" value="1"/>
</dbReference>
<gene>
    <name evidence="3" type="ORF">COHA_006402</name>
</gene>
<protein>
    <recommendedName>
        <fullName evidence="2">DUF7148 domain-containing protein</fullName>
    </recommendedName>
</protein>
<accession>A0AAD5DSY3</accession>
<keyword evidence="4" id="KW-1185">Reference proteome</keyword>
<evidence type="ECO:0000313" key="4">
    <source>
        <dbReference type="Proteomes" id="UP001205105"/>
    </source>
</evidence>
<evidence type="ECO:0000256" key="1">
    <source>
        <dbReference type="SAM" id="MobiDB-lite"/>
    </source>
</evidence>
<dbReference type="Proteomes" id="UP001205105">
    <property type="component" value="Unassembled WGS sequence"/>
</dbReference>
<comment type="caution">
    <text evidence="3">The sequence shown here is derived from an EMBL/GenBank/DDBJ whole genome shotgun (WGS) entry which is preliminary data.</text>
</comment>